<dbReference type="Proteomes" id="UP000013569">
    <property type="component" value="Unassembled WGS sequence"/>
</dbReference>
<evidence type="ECO:0000256" key="1">
    <source>
        <dbReference type="SAM" id="Phobius"/>
    </source>
</evidence>
<feature type="transmembrane region" description="Helical" evidence="1">
    <location>
        <begin position="298"/>
        <end position="317"/>
    </location>
</feature>
<dbReference type="RefSeq" id="WP_010844572.1">
    <property type="nucleotide sequence ID" value="NZ_AQPW01000040.1"/>
</dbReference>
<dbReference type="OrthoDB" id="9056232at2"/>
<sequence>MTLDISSSRAGGVPPLDVTYTDDPQVLARAAAEDYSMHIVPNSWRTSRSSVSMAWFGLMSAMFFVVVGATVSLSVGAADALIGIGLSVVAYGAINSVAAKFANQTGTSVSLFSRVVFGRAGSAFAAALFGITIAYYVVAEGAIVASALHAYFGALPIAFWALVVVAYQAPLAWRGVATWLDRLNGVLLPLYVVGLVGSVVWAIAEYGYSNDWLTYEPEAAADLGVPGWWYAFVIYMGVWVVTMMAWDYARFGRPQDATFNARVSFGTPFYVVTLLINAAVGMFLAQTITIAGPLSEESAILGIVGMMGIWGLLWVVVSQTRVNSGNFYLASTNFQNFFARTVKFSMPRTFWVGVVAVIVYLMMLTNVLSWITTSLQYQGVLIVGWVAIALTHITWMRLRGIPADSLEFRPGRVPAVNPAGVGAWAAASVIGIALVLFGGTFGAVWASPIAFVVAGVIYAVALKFRREGWFTMQRPHDPRDEVDDMWEARIRCHCCDDSYIAYEMDRDPAAGHAPICLACASDDVEFQRAADREAAASKASRTRAAS</sequence>
<dbReference type="PANTHER" id="PTHR30569">
    <property type="entry name" value="CYTOSINE TRANSPORTER CODB"/>
    <property type="match status" value="1"/>
</dbReference>
<protein>
    <submittedName>
        <fullName evidence="2">Permease for cytosine/purines, uracil, thiamine, allantoin transporter</fullName>
    </submittedName>
</protein>
<dbReference type="GO" id="GO:0005886">
    <property type="term" value="C:plasma membrane"/>
    <property type="evidence" value="ECO:0007669"/>
    <property type="project" value="TreeGrafter"/>
</dbReference>
<keyword evidence="1" id="KW-0472">Membrane</keyword>
<name>R7Y410_9ACTN</name>
<proteinExistence type="predicted"/>
<feature type="transmembrane region" description="Helical" evidence="1">
    <location>
        <begin position="150"/>
        <end position="173"/>
    </location>
</feature>
<accession>R7Y410</accession>
<feature type="transmembrane region" description="Helical" evidence="1">
    <location>
        <begin position="269"/>
        <end position="292"/>
    </location>
</feature>
<feature type="transmembrane region" description="Helical" evidence="1">
    <location>
        <begin position="115"/>
        <end position="138"/>
    </location>
</feature>
<feature type="transmembrane region" description="Helical" evidence="1">
    <location>
        <begin position="53"/>
        <end position="75"/>
    </location>
</feature>
<gene>
    <name evidence="2" type="ORF">GTC6_20955</name>
</gene>
<dbReference type="EMBL" id="AQPW01000040">
    <property type="protein sequence ID" value="EON30783.1"/>
    <property type="molecule type" value="Genomic_DNA"/>
</dbReference>
<feature type="transmembrane region" description="Helical" evidence="1">
    <location>
        <begin position="443"/>
        <end position="464"/>
    </location>
</feature>
<organism evidence="2 3">
    <name type="scientific">Gordonia terrae C-6</name>
    <dbReference type="NCBI Taxonomy" id="1316928"/>
    <lineage>
        <taxon>Bacteria</taxon>
        <taxon>Bacillati</taxon>
        <taxon>Actinomycetota</taxon>
        <taxon>Actinomycetes</taxon>
        <taxon>Mycobacteriales</taxon>
        <taxon>Gordoniaceae</taxon>
        <taxon>Gordonia</taxon>
    </lineage>
</organism>
<evidence type="ECO:0000313" key="2">
    <source>
        <dbReference type="EMBL" id="EON30783.1"/>
    </source>
</evidence>
<feature type="transmembrane region" description="Helical" evidence="1">
    <location>
        <begin position="377"/>
        <end position="395"/>
    </location>
</feature>
<feature type="transmembrane region" description="Helical" evidence="1">
    <location>
        <begin position="416"/>
        <end position="437"/>
    </location>
</feature>
<evidence type="ECO:0000313" key="3">
    <source>
        <dbReference type="Proteomes" id="UP000013569"/>
    </source>
</evidence>
<keyword evidence="1" id="KW-0812">Transmembrane</keyword>
<feature type="transmembrane region" description="Helical" evidence="1">
    <location>
        <begin position="185"/>
        <end position="208"/>
    </location>
</feature>
<feature type="transmembrane region" description="Helical" evidence="1">
    <location>
        <begin position="228"/>
        <end position="249"/>
    </location>
</feature>
<keyword evidence="1" id="KW-1133">Transmembrane helix</keyword>
<dbReference type="Gene3D" id="1.10.4160.10">
    <property type="entry name" value="Hydantoin permease"/>
    <property type="match status" value="1"/>
</dbReference>
<dbReference type="PATRIC" id="fig|1316928.3.peg.4234"/>
<reference evidence="2 3" key="1">
    <citation type="journal article" date="2013" name="Genome Announc.">
        <title>Draft Genome Sequence of a Benzothiophene-Desulfurizing Bacterium, Gordona terrae Strain C-6.</title>
        <authorList>
            <person name="Wang W."/>
            <person name="Ma T."/>
            <person name="Ren Y."/>
            <person name="Li G."/>
        </authorList>
    </citation>
    <scope>NUCLEOTIDE SEQUENCE [LARGE SCALE GENOMIC DNA]</scope>
    <source>
        <strain evidence="2 3">C-6</strain>
    </source>
</reference>
<comment type="caution">
    <text evidence="2">The sequence shown here is derived from an EMBL/GenBank/DDBJ whole genome shotgun (WGS) entry which is preliminary data.</text>
</comment>
<dbReference type="AlphaFoldDB" id="R7Y410"/>
<dbReference type="PANTHER" id="PTHR30569:SF0">
    <property type="entry name" value="CYTOSINE PERMEASE"/>
    <property type="match status" value="1"/>
</dbReference>
<dbReference type="GO" id="GO:0015209">
    <property type="term" value="F:cytosine transmembrane transporter activity"/>
    <property type="evidence" value="ECO:0007669"/>
    <property type="project" value="InterPro"/>
</dbReference>
<feature type="transmembrane region" description="Helical" evidence="1">
    <location>
        <begin position="81"/>
        <end position="103"/>
    </location>
</feature>
<dbReference type="InterPro" id="IPR030191">
    <property type="entry name" value="CodB"/>
</dbReference>
<feature type="transmembrane region" description="Helical" evidence="1">
    <location>
        <begin position="350"/>
        <end position="371"/>
    </location>
</feature>